<feature type="compositionally biased region" description="Polar residues" evidence="1">
    <location>
        <begin position="87"/>
        <end position="99"/>
    </location>
</feature>
<reference evidence="2 3" key="1">
    <citation type="submission" date="2019-07" db="EMBL/GenBank/DDBJ databases">
        <title>Draft genome sequences of 15 bacterial species constituting the stable defined intestinal microbiota of the GM15 gnotobiotic mouse model.</title>
        <authorList>
            <person name="Elie C."/>
            <person name="Mathieu A."/>
            <person name="Saliou A."/>
            <person name="Darnaud M."/>
            <person name="Leulier F."/>
            <person name="Tamellini A."/>
        </authorList>
    </citation>
    <scope>NUCLEOTIDE SEQUENCE [LARGE SCALE GENOMIC DNA]</scope>
    <source>
        <strain evidence="3">ASF 502</strain>
    </source>
</reference>
<gene>
    <name evidence="2" type="ORF">FMM80_08065</name>
</gene>
<sequence length="525" mass="58315">MNIFYSPTGIVDSRHPAQGLTDMSHAGLKHIALDLAMYCSGHDLKNYGKPMQPCRPVPHGNTPQCGDCRPEASKEAPDNDTAAKKTANPNPYSDASDRVSSICTPDAMLKNLQPLLEQCRSQGLSVQFLRVPRLPWDSKRGDLNPLLEEIAHSAIRLCGKIGCRYLAVSPLFAGIQKGTEWQVNRAYYLRLAKAARKYRVTLLLENQCRSHNGHLLRGICSDGAEAAAWIDMLNAETARQGNLLHAEIPAQDHSSHAEAPAQDHSSHAEAPAQGHSSHAEAPAQDHSSCAEALAQDHSQPRSDSPVFAFCLDTGTSTLCGQDMQEFAVSLGRRLKGVILRDCGRGQECSLLPFTAAYQRQPRTDWLGLIRGLRAVDFDDNLILDFADTAAAFSPLLRPQLLPLARSAADYFKWQIELESLLKKYDSIVLFGAGNMCRNYMKCYGEQYPPLFTCDNNPSIWGRTISGLEIKPPEALKDLPGSCGIFICNIYYREIEKQLLEMGIKNIEFFNDEYMPSFHFDRIETY</sequence>
<evidence type="ECO:0000313" key="3">
    <source>
        <dbReference type="Proteomes" id="UP000474104"/>
    </source>
</evidence>
<dbReference type="Gene3D" id="3.20.20.150">
    <property type="entry name" value="Divalent-metal-dependent TIM barrel enzymes"/>
    <property type="match status" value="2"/>
</dbReference>
<name>A0A9X5H627_9FIRM</name>
<dbReference type="AlphaFoldDB" id="A0A9X5H627"/>
<protein>
    <recommendedName>
        <fullName evidence="4">Sugar phosphate isomerase/epimerase</fullName>
    </recommendedName>
</protein>
<comment type="caution">
    <text evidence="2">The sequence shown here is derived from an EMBL/GenBank/DDBJ whole genome shotgun (WGS) entry which is preliminary data.</text>
</comment>
<proteinExistence type="predicted"/>
<dbReference type="Gene3D" id="3.40.50.720">
    <property type="entry name" value="NAD(P)-binding Rossmann-like Domain"/>
    <property type="match status" value="1"/>
</dbReference>
<dbReference type="InterPro" id="IPR029063">
    <property type="entry name" value="SAM-dependent_MTases_sf"/>
</dbReference>
<evidence type="ECO:0000313" key="2">
    <source>
        <dbReference type="EMBL" id="NDO68635.1"/>
    </source>
</evidence>
<feature type="compositionally biased region" description="Basic and acidic residues" evidence="1">
    <location>
        <begin position="68"/>
        <end position="83"/>
    </location>
</feature>
<feature type="region of interest" description="Disordered" evidence="1">
    <location>
        <begin position="251"/>
        <end position="302"/>
    </location>
</feature>
<dbReference type="EMBL" id="VIRB01000051">
    <property type="protein sequence ID" value="NDO68635.1"/>
    <property type="molecule type" value="Genomic_DNA"/>
</dbReference>
<dbReference type="SUPFAM" id="SSF51658">
    <property type="entry name" value="Xylose isomerase-like"/>
    <property type="match status" value="1"/>
</dbReference>
<accession>A0A9X5H627</accession>
<evidence type="ECO:0008006" key="4">
    <source>
        <dbReference type="Google" id="ProtNLM"/>
    </source>
</evidence>
<dbReference type="RefSeq" id="WP_162205473.1">
    <property type="nucleotide sequence ID" value="NZ_VIRB01000051.1"/>
</dbReference>
<dbReference type="Proteomes" id="UP000474104">
    <property type="component" value="Unassembled WGS sequence"/>
</dbReference>
<evidence type="ECO:0000256" key="1">
    <source>
        <dbReference type="SAM" id="MobiDB-lite"/>
    </source>
</evidence>
<organism evidence="2 3">
    <name type="scientific">Schaedlerella arabinosiphila</name>
    <dbReference type="NCBI Taxonomy" id="2044587"/>
    <lineage>
        <taxon>Bacteria</taxon>
        <taxon>Bacillati</taxon>
        <taxon>Bacillota</taxon>
        <taxon>Clostridia</taxon>
        <taxon>Lachnospirales</taxon>
        <taxon>Lachnospiraceae</taxon>
        <taxon>Schaedlerella</taxon>
    </lineage>
</organism>
<dbReference type="InterPro" id="IPR036237">
    <property type="entry name" value="Xyl_isomerase-like_sf"/>
</dbReference>
<dbReference type="SUPFAM" id="SSF53335">
    <property type="entry name" value="S-adenosyl-L-methionine-dependent methyltransferases"/>
    <property type="match status" value="1"/>
</dbReference>
<feature type="region of interest" description="Disordered" evidence="1">
    <location>
        <begin position="61"/>
        <end position="99"/>
    </location>
</feature>